<dbReference type="InterPro" id="IPR006311">
    <property type="entry name" value="TAT_signal"/>
</dbReference>
<comment type="caution">
    <text evidence="3">The sequence shown here is derived from an EMBL/GenBank/DDBJ whole genome shotgun (WGS) entry which is preliminary data.</text>
</comment>
<proteinExistence type="predicted"/>
<evidence type="ECO:0000256" key="1">
    <source>
        <dbReference type="SAM" id="MobiDB-lite"/>
    </source>
</evidence>
<name>A0ABD6AAS7_9EURY</name>
<evidence type="ECO:0000313" key="4">
    <source>
        <dbReference type="Proteomes" id="UP001596547"/>
    </source>
</evidence>
<dbReference type="RefSeq" id="WP_276303098.1">
    <property type="nucleotide sequence ID" value="NZ_CP119992.1"/>
</dbReference>
<dbReference type="Proteomes" id="UP001596547">
    <property type="component" value="Unassembled WGS sequence"/>
</dbReference>
<dbReference type="PROSITE" id="PS51318">
    <property type="entry name" value="TAT"/>
    <property type="match status" value="1"/>
</dbReference>
<keyword evidence="4" id="KW-1185">Reference proteome</keyword>
<evidence type="ECO:0000256" key="2">
    <source>
        <dbReference type="SAM" id="Phobius"/>
    </source>
</evidence>
<dbReference type="AlphaFoldDB" id="A0ABD6AAS7"/>
<keyword evidence="2" id="KW-1133">Transmembrane helix</keyword>
<organism evidence="3 4">
    <name type="scientific">Halomarina halobia</name>
    <dbReference type="NCBI Taxonomy" id="3033386"/>
    <lineage>
        <taxon>Archaea</taxon>
        <taxon>Methanobacteriati</taxon>
        <taxon>Methanobacteriota</taxon>
        <taxon>Stenosarchaea group</taxon>
        <taxon>Halobacteria</taxon>
        <taxon>Halobacteriales</taxon>
        <taxon>Natronomonadaceae</taxon>
        <taxon>Halomarina</taxon>
    </lineage>
</organism>
<accession>A0ABD6AAS7</accession>
<evidence type="ECO:0000313" key="3">
    <source>
        <dbReference type="EMBL" id="MFC7317658.1"/>
    </source>
</evidence>
<reference evidence="3 4" key="1">
    <citation type="journal article" date="2019" name="Int. J. Syst. Evol. Microbiol.">
        <title>The Global Catalogue of Microorganisms (GCM) 10K type strain sequencing project: providing services to taxonomists for standard genome sequencing and annotation.</title>
        <authorList>
            <consortium name="The Broad Institute Genomics Platform"/>
            <consortium name="The Broad Institute Genome Sequencing Center for Infectious Disease"/>
            <person name="Wu L."/>
            <person name="Ma J."/>
        </authorList>
    </citation>
    <scope>NUCLEOTIDE SEQUENCE [LARGE SCALE GENOMIC DNA]</scope>
    <source>
        <strain evidence="3 4">PSR21</strain>
    </source>
</reference>
<sequence>MASSGLSRRTALRALGGALSLSALPAVSAASGRAVGQGDFGPLGRVEVEGTKEAVVGDGGDTVYLATTDGFAAVDVSDPEGPTVLAERRSLLGDRDGGPLTQIYDVKVDGDRLVVPGPANPVRDGLQAAVLYDVSDPSAPEQLAVYETDFYHHNVYFHDGVLYFGGNGVPGNPLVMVDADALASDAPTPELGRWSPADEDERWLDVPLPVFNLHDLWVQDGIAALAYWDAGTWLVDVSDPASPEPVVKVRGTEPGELTDLSGQEVTVRAFEPPGNDHYVAFDDDGGLLGLGIESWDQNPNDDAGGPGGIELYDVSTPESPELVHSIAAPSADDESYQGTWTTSHNFELAAGRLYSSWYQGGVKLYDVRDPASPELLGEWEDRSEASFWTAQAARPGEFFVASSADFLDWGTTEALYTFPEPALDEGGGKGENGTAPGENDSSNGTRGDGSGVTGPGVGVLGGAAALGIAAWRFARRERE</sequence>
<dbReference type="SUPFAM" id="SSF50998">
    <property type="entry name" value="Quinoprotein alcohol dehydrogenase-like"/>
    <property type="match status" value="1"/>
</dbReference>
<dbReference type="GeneID" id="79315661"/>
<dbReference type="InterPro" id="IPR011047">
    <property type="entry name" value="Quinoprotein_ADH-like_sf"/>
</dbReference>
<dbReference type="EMBL" id="JBHTBF010000002">
    <property type="protein sequence ID" value="MFC7317658.1"/>
    <property type="molecule type" value="Genomic_DNA"/>
</dbReference>
<feature type="compositionally biased region" description="Gly residues" evidence="1">
    <location>
        <begin position="446"/>
        <end position="456"/>
    </location>
</feature>
<feature type="region of interest" description="Disordered" evidence="1">
    <location>
        <begin position="419"/>
        <end position="456"/>
    </location>
</feature>
<gene>
    <name evidence="3" type="ORF">ACFQPE_12805</name>
</gene>
<dbReference type="InterPro" id="IPR013211">
    <property type="entry name" value="LVIVD"/>
</dbReference>
<protein>
    <submittedName>
        <fullName evidence="3">LVIVD repeat-containing protein</fullName>
    </submittedName>
</protein>
<keyword evidence="2" id="KW-0472">Membrane</keyword>
<feature type="transmembrane region" description="Helical" evidence="2">
    <location>
        <begin position="452"/>
        <end position="474"/>
    </location>
</feature>
<dbReference type="Pfam" id="PF08309">
    <property type="entry name" value="LVIVD"/>
    <property type="match status" value="1"/>
</dbReference>
<keyword evidence="2" id="KW-0812">Transmembrane</keyword>